<dbReference type="Proteomes" id="UP001459204">
    <property type="component" value="Unassembled WGS sequence"/>
</dbReference>
<feature type="chain" id="PRO_5045296108" evidence="1">
    <location>
        <begin position="25"/>
        <end position="234"/>
    </location>
</feature>
<dbReference type="Pfam" id="PF09694">
    <property type="entry name" value="Gcw_chp"/>
    <property type="match status" value="1"/>
</dbReference>
<sequence length="234" mass="25535">MKPVKFCTALATALLLALPMAAFAQEAEEEGSPISWELTAVSDYVFRGASQSDENPTGQAGITYTTPVGIYVGGWASGVDFGGNKPDFEVDYFVGYNVDFSDNVNFDIMVNRYTYPGASDLNYNELITSTTFADTYSLTVVYSNDMWNSDTDGWYYGLGAEWGFGNDYTFGLNVGRSIFKDEVAEDYTDYGITFGKSWGLVSASLGWVGTDSKGETNFGKLADDRVVFTLSVGQ</sequence>
<feature type="signal peptide" evidence="1">
    <location>
        <begin position="1"/>
        <end position="24"/>
    </location>
</feature>
<comment type="caution">
    <text evidence="2">The sequence shown here is derived from an EMBL/GenBank/DDBJ whole genome shotgun (WGS) entry which is preliminary data.</text>
</comment>
<organism evidence="2 3">
    <name type="scientific">Pseudoxanthomonas putridarboris</name>
    <dbReference type="NCBI Taxonomy" id="752605"/>
    <lineage>
        <taxon>Bacteria</taxon>
        <taxon>Pseudomonadati</taxon>
        <taxon>Pseudomonadota</taxon>
        <taxon>Gammaproteobacteria</taxon>
        <taxon>Lysobacterales</taxon>
        <taxon>Lysobacteraceae</taxon>
        <taxon>Pseudoxanthomonas</taxon>
    </lineage>
</organism>
<name>A0ABU9J2E6_9GAMM</name>
<keyword evidence="3" id="KW-1185">Reference proteome</keyword>
<protein>
    <submittedName>
        <fullName evidence="2">TorF family putative porin</fullName>
    </submittedName>
</protein>
<dbReference type="EMBL" id="JBBWWT010000005">
    <property type="protein sequence ID" value="MEL1265071.1"/>
    <property type="molecule type" value="Genomic_DNA"/>
</dbReference>
<evidence type="ECO:0000313" key="2">
    <source>
        <dbReference type="EMBL" id="MEL1265071.1"/>
    </source>
</evidence>
<dbReference type="RefSeq" id="WP_341726245.1">
    <property type="nucleotide sequence ID" value="NZ_JBBWWT010000005.1"/>
</dbReference>
<dbReference type="NCBIfam" id="TIGR02001">
    <property type="entry name" value="gcw_chp"/>
    <property type="match status" value="1"/>
</dbReference>
<reference evidence="2 3" key="1">
    <citation type="submission" date="2024-04" db="EMBL/GenBank/DDBJ databases">
        <title>Draft genome sequence of Pseudoxanthomonas putridarboris WD12.</title>
        <authorList>
            <person name="Oh J."/>
        </authorList>
    </citation>
    <scope>NUCLEOTIDE SEQUENCE [LARGE SCALE GENOMIC DNA]</scope>
    <source>
        <strain evidence="2 3">WD12</strain>
    </source>
</reference>
<evidence type="ECO:0000313" key="3">
    <source>
        <dbReference type="Proteomes" id="UP001459204"/>
    </source>
</evidence>
<evidence type="ECO:0000256" key="1">
    <source>
        <dbReference type="SAM" id="SignalP"/>
    </source>
</evidence>
<accession>A0ABU9J2E6</accession>
<gene>
    <name evidence="2" type="ORF">AAD027_11945</name>
</gene>
<keyword evidence="1" id="KW-0732">Signal</keyword>
<proteinExistence type="predicted"/>
<dbReference type="InterPro" id="IPR010239">
    <property type="entry name" value="CHP02001"/>
</dbReference>